<dbReference type="InterPro" id="IPR003615">
    <property type="entry name" value="HNH_nuc"/>
</dbReference>
<dbReference type="PROSITE" id="PS50878">
    <property type="entry name" value="RT_POL"/>
    <property type="match status" value="1"/>
</dbReference>
<dbReference type="Pfam" id="PF01844">
    <property type="entry name" value="HNH"/>
    <property type="match status" value="1"/>
</dbReference>
<feature type="domain" description="Reverse transcriptase" evidence="2">
    <location>
        <begin position="1"/>
        <end position="122"/>
    </location>
</feature>
<dbReference type="PANTHER" id="PTHR34047:SF10">
    <property type="entry name" value="GROUP II INTRON-ASSOCIATED OPEN READING FRAME"/>
    <property type="match status" value="1"/>
</dbReference>
<proteinExistence type="predicted"/>
<organism evidence="3 4">
    <name type="scientific">Leptolyngbya boryana NIES-2135</name>
    <dbReference type="NCBI Taxonomy" id="1973484"/>
    <lineage>
        <taxon>Bacteria</taxon>
        <taxon>Bacillati</taxon>
        <taxon>Cyanobacteriota</taxon>
        <taxon>Cyanophyceae</taxon>
        <taxon>Leptolyngbyales</taxon>
        <taxon>Leptolyngbyaceae</taxon>
        <taxon>Leptolyngbya group</taxon>
        <taxon>Leptolyngbya</taxon>
    </lineage>
</organism>
<protein>
    <submittedName>
        <fullName evidence="3">Reverse transcriptase</fullName>
    </submittedName>
</protein>
<dbReference type="CDD" id="cd00085">
    <property type="entry name" value="HNHc"/>
    <property type="match status" value="1"/>
</dbReference>
<dbReference type="InterPro" id="IPR002711">
    <property type="entry name" value="HNH"/>
</dbReference>
<accession>A0A1Z4JR90</accession>
<dbReference type="InterPro" id="IPR051083">
    <property type="entry name" value="GrpII_Intron_Splice-Mob/Def"/>
</dbReference>
<dbReference type="GO" id="GO:0004519">
    <property type="term" value="F:endonuclease activity"/>
    <property type="evidence" value="ECO:0007669"/>
    <property type="project" value="InterPro"/>
</dbReference>
<gene>
    <name evidence="3" type="ORF">NIES2135_60450</name>
</gene>
<feature type="compositionally biased region" description="Polar residues" evidence="1">
    <location>
        <begin position="352"/>
        <end position="364"/>
    </location>
</feature>
<geneLocation type="plasmid" evidence="3">
    <name>plasmid1</name>
</geneLocation>
<evidence type="ECO:0000256" key="1">
    <source>
        <dbReference type="SAM" id="MobiDB-lite"/>
    </source>
</evidence>
<feature type="region of interest" description="Disordered" evidence="1">
    <location>
        <begin position="348"/>
        <end position="381"/>
    </location>
</feature>
<dbReference type="InterPro" id="IPR013597">
    <property type="entry name" value="Mat_intron_G2"/>
</dbReference>
<dbReference type="InterPro" id="IPR000477">
    <property type="entry name" value="RT_dom"/>
</dbReference>
<dbReference type="CDD" id="cd01651">
    <property type="entry name" value="RT_G2_intron"/>
    <property type="match status" value="1"/>
</dbReference>
<keyword evidence="3" id="KW-0548">Nucleotidyltransferase</keyword>
<keyword evidence="3" id="KW-0614">Plasmid</keyword>
<dbReference type="EMBL" id="AP018204">
    <property type="protein sequence ID" value="BAY59168.1"/>
    <property type="molecule type" value="Genomic_DNA"/>
</dbReference>
<evidence type="ECO:0000313" key="4">
    <source>
        <dbReference type="Proteomes" id="UP000217895"/>
    </source>
</evidence>
<dbReference type="GO" id="GO:0008270">
    <property type="term" value="F:zinc ion binding"/>
    <property type="evidence" value="ECO:0007669"/>
    <property type="project" value="InterPro"/>
</dbReference>
<dbReference type="SMART" id="SM00507">
    <property type="entry name" value="HNHc"/>
    <property type="match status" value="1"/>
</dbReference>
<dbReference type="Proteomes" id="UP000217895">
    <property type="component" value="Plasmid Plasmid1 dna"/>
</dbReference>
<dbReference type="AlphaFoldDB" id="A0A1Z4JR90"/>
<dbReference type="Pfam" id="PF00078">
    <property type="entry name" value="RVT_1"/>
    <property type="match status" value="1"/>
</dbReference>
<name>A0A1Z4JR90_LEPBY</name>
<dbReference type="SUPFAM" id="SSF56672">
    <property type="entry name" value="DNA/RNA polymerases"/>
    <property type="match status" value="1"/>
</dbReference>
<dbReference type="Pfam" id="PF08388">
    <property type="entry name" value="GIIM"/>
    <property type="match status" value="1"/>
</dbReference>
<evidence type="ECO:0000259" key="2">
    <source>
        <dbReference type="PROSITE" id="PS50878"/>
    </source>
</evidence>
<dbReference type="Gene3D" id="1.10.30.50">
    <property type="match status" value="1"/>
</dbReference>
<keyword evidence="4" id="KW-1185">Reference proteome</keyword>
<dbReference type="GO" id="GO:0003676">
    <property type="term" value="F:nucleic acid binding"/>
    <property type="evidence" value="ECO:0007669"/>
    <property type="project" value="InterPro"/>
</dbReference>
<reference evidence="3 4" key="1">
    <citation type="submission" date="2017-06" db="EMBL/GenBank/DDBJ databases">
        <title>Genome sequencing of cyanobaciteial culture collection at National Institute for Environmental Studies (NIES).</title>
        <authorList>
            <person name="Hirose Y."/>
            <person name="Shimura Y."/>
            <person name="Fujisawa T."/>
            <person name="Nakamura Y."/>
            <person name="Kawachi M."/>
        </authorList>
    </citation>
    <scope>NUCLEOTIDE SEQUENCE [LARGE SCALE GENOMIC DNA]</scope>
    <source>
        <strain evidence="3 4">NIES-2135</strain>
        <plasmid evidence="4">Plasmid Plasmid1 dna</plasmid>
    </source>
</reference>
<evidence type="ECO:0000313" key="3">
    <source>
        <dbReference type="EMBL" id="BAY59168.1"/>
    </source>
</evidence>
<dbReference type="GO" id="GO:0003964">
    <property type="term" value="F:RNA-directed DNA polymerase activity"/>
    <property type="evidence" value="ECO:0007669"/>
    <property type="project" value="UniProtKB-KW"/>
</dbReference>
<dbReference type="InterPro" id="IPR043502">
    <property type="entry name" value="DNA/RNA_pol_sf"/>
</dbReference>
<keyword evidence="3" id="KW-0808">Transferase</keyword>
<keyword evidence="3" id="KW-0695">RNA-directed DNA polymerase</keyword>
<dbReference type="PANTHER" id="PTHR34047">
    <property type="entry name" value="NUCLEAR INTRON MATURASE 1, MITOCHONDRIAL-RELATED"/>
    <property type="match status" value="1"/>
</dbReference>
<sequence length="381" mass="43062">MDETRESKVLKVRSVPTLLSPLLANVALHGIENRIKQAFPRRTLVKKGKYMGYQPGAALIRFADDFVVLHEDITVVQRCREIISEWLDDMGLELKPSKTRLTHTLESVAEGTPGFDFLGFNVRQFQMGKHQSGKNTSGEMLGFKTIITPSCQSIKAHYDHLAKEIDAHKAAPQAALIKRLNPIIRGWANYFATVISKETYARLDDLLYGKLVSWAKFRHPMKGKGWVSKKYWHSIDGDNWVFATKRDENSSFRLLDHTHIKIARHIKVKGSASPYDGNLVYWSTRMGNSPEMSKRVAALLKQQQGKCAHCGLLFRETDVIEVDHTIPKSKGGKDEYKNWQLLHRHCHDTKTANDSSPGNESGCNSAKPKPTAKELSVMRNA</sequence>